<dbReference type="Pfam" id="PF05922">
    <property type="entry name" value="Inhibitor_I9"/>
    <property type="match status" value="1"/>
</dbReference>
<dbReference type="SUPFAM" id="SSF52743">
    <property type="entry name" value="Subtilisin-like"/>
    <property type="match status" value="1"/>
</dbReference>
<gene>
    <name evidence="8" type="ORF">L3X38_028134</name>
</gene>
<dbReference type="InterPro" id="IPR015500">
    <property type="entry name" value="Peptidase_S8_subtilisin-rel"/>
</dbReference>
<accession>A0AAD4VR66</accession>
<evidence type="ECO:0000313" key="8">
    <source>
        <dbReference type="EMBL" id="KAI5328737.1"/>
    </source>
</evidence>
<comment type="subcellular location">
    <subcellularLocation>
        <location evidence="1">Secreted</location>
    </subcellularLocation>
</comment>
<dbReference type="Pfam" id="PF17766">
    <property type="entry name" value="fn3_6"/>
    <property type="match status" value="1"/>
</dbReference>
<organism evidence="8 9">
    <name type="scientific">Prunus dulcis</name>
    <name type="common">Almond</name>
    <name type="synonym">Amygdalus dulcis</name>
    <dbReference type="NCBI Taxonomy" id="3755"/>
    <lineage>
        <taxon>Eukaryota</taxon>
        <taxon>Viridiplantae</taxon>
        <taxon>Streptophyta</taxon>
        <taxon>Embryophyta</taxon>
        <taxon>Tracheophyta</taxon>
        <taxon>Spermatophyta</taxon>
        <taxon>Magnoliopsida</taxon>
        <taxon>eudicotyledons</taxon>
        <taxon>Gunneridae</taxon>
        <taxon>Pentapetalae</taxon>
        <taxon>rosids</taxon>
        <taxon>fabids</taxon>
        <taxon>Rosales</taxon>
        <taxon>Rosaceae</taxon>
        <taxon>Amygdaloideae</taxon>
        <taxon>Amygdaleae</taxon>
        <taxon>Prunus</taxon>
    </lineage>
</organism>
<name>A0AAD4VR66_PRUDU</name>
<evidence type="ECO:0000256" key="1">
    <source>
        <dbReference type="ARBA" id="ARBA00004613"/>
    </source>
</evidence>
<dbReference type="AlphaFoldDB" id="A0AAD4VR66"/>
<evidence type="ECO:0000259" key="6">
    <source>
        <dbReference type="Pfam" id="PF05922"/>
    </source>
</evidence>
<sequence>MILSQQITEEQASATIPSTSFSRVLLTMALIPFLTLIFLFSFFCVNAQQNDLFPTTTKWSNLQTYIVHVRKPEGRVFAQTEDLKSWHESFLPAITTASSDEQPRMLYSYQEVISGFAARLTQEQVRAMKETDGFVAAHPERVFRRKTTHTPNFLGLHQQKGIWKESNFGKGVIIGVLDGGIEPNHPSFSGAGIPPPPAKWKGRCDFNASDCNNKLIGARAFNLAAQALKGDQPEAPNDIDGHGTHTASTAAGAFVQNADVLGNAKVKVNAPEEVYVSMNPKTLYFSKVNQKLSYSVTFSRIGSSGKAGEFTQGFLTWVSAKHVVRSPISVKLQ</sequence>
<evidence type="ECO:0000256" key="4">
    <source>
        <dbReference type="PROSITE-ProRule" id="PRU01240"/>
    </source>
</evidence>
<protein>
    <recommendedName>
        <fullName evidence="10">Subtilase family protein</fullName>
    </recommendedName>
</protein>
<evidence type="ECO:0000256" key="3">
    <source>
        <dbReference type="ARBA" id="ARBA00022729"/>
    </source>
</evidence>
<keyword evidence="5" id="KW-1133">Transmembrane helix</keyword>
<dbReference type="InterPro" id="IPR036852">
    <property type="entry name" value="Peptidase_S8/S53_dom_sf"/>
</dbReference>
<dbReference type="PRINTS" id="PR00723">
    <property type="entry name" value="SUBTILISIN"/>
</dbReference>
<feature type="domain" description="Subtilisin-like protease fibronectin type-III" evidence="7">
    <location>
        <begin position="265"/>
        <end position="330"/>
    </location>
</feature>
<keyword evidence="5" id="KW-0812">Transmembrane</keyword>
<keyword evidence="9" id="KW-1185">Reference proteome</keyword>
<dbReference type="PANTHER" id="PTHR10795">
    <property type="entry name" value="PROPROTEIN CONVERTASE SUBTILISIN/KEXIN"/>
    <property type="match status" value="1"/>
</dbReference>
<evidence type="ECO:0000256" key="2">
    <source>
        <dbReference type="ARBA" id="ARBA00011073"/>
    </source>
</evidence>
<evidence type="ECO:0000259" key="7">
    <source>
        <dbReference type="Pfam" id="PF17766"/>
    </source>
</evidence>
<dbReference type="InterPro" id="IPR041469">
    <property type="entry name" value="Subtilisin-like_FN3"/>
</dbReference>
<evidence type="ECO:0000256" key="5">
    <source>
        <dbReference type="SAM" id="Phobius"/>
    </source>
</evidence>
<dbReference type="GO" id="GO:0004252">
    <property type="term" value="F:serine-type endopeptidase activity"/>
    <property type="evidence" value="ECO:0007669"/>
    <property type="project" value="InterPro"/>
</dbReference>
<reference evidence="8 9" key="1">
    <citation type="journal article" date="2022" name="G3 (Bethesda)">
        <title>Whole-genome sequence and methylome profiling of the almond [Prunus dulcis (Mill.) D.A. Webb] cultivar 'Nonpareil'.</title>
        <authorList>
            <person name="D'Amico-Willman K.M."/>
            <person name="Ouma W.Z."/>
            <person name="Meulia T."/>
            <person name="Sideli G.M."/>
            <person name="Gradziel T.M."/>
            <person name="Fresnedo-Ramirez J."/>
        </authorList>
    </citation>
    <scope>NUCLEOTIDE SEQUENCE [LARGE SCALE GENOMIC DNA]</scope>
    <source>
        <strain evidence="8">Clone GOH B32 T37-40</strain>
    </source>
</reference>
<evidence type="ECO:0008006" key="10">
    <source>
        <dbReference type="Google" id="ProtNLM"/>
    </source>
</evidence>
<evidence type="ECO:0000313" key="9">
    <source>
        <dbReference type="Proteomes" id="UP001054821"/>
    </source>
</evidence>
<dbReference type="PROSITE" id="PS51892">
    <property type="entry name" value="SUBTILASE"/>
    <property type="match status" value="1"/>
</dbReference>
<dbReference type="Proteomes" id="UP001054821">
    <property type="component" value="Chromosome 5"/>
</dbReference>
<dbReference type="EMBL" id="JAJFAZ020000005">
    <property type="protein sequence ID" value="KAI5328737.1"/>
    <property type="molecule type" value="Genomic_DNA"/>
</dbReference>
<keyword evidence="5" id="KW-0472">Membrane</keyword>
<proteinExistence type="inferred from homology"/>
<comment type="caution">
    <text evidence="4">Lacks conserved residue(s) required for the propagation of feature annotation.</text>
</comment>
<dbReference type="Gene3D" id="3.30.70.80">
    <property type="entry name" value="Peptidase S8 propeptide/proteinase inhibitor I9"/>
    <property type="match status" value="1"/>
</dbReference>
<comment type="caution">
    <text evidence="8">The sequence shown here is derived from an EMBL/GenBank/DDBJ whole genome shotgun (WGS) entry which is preliminary data.</text>
</comment>
<dbReference type="Gene3D" id="3.40.50.200">
    <property type="entry name" value="Peptidase S8/S53 domain"/>
    <property type="match status" value="1"/>
</dbReference>
<comment type="similarity">
    <text evidence="2 4">Belongs to the peptidase S8 family.</text>
</comment>
<dbReference type="InterPro" id="IPR010259">
    <property type="entry name" value="S8pro/Inhibitor_I9"/>
</dbReference>
<dbReference type="GO" id="GO:0006508">
    <property type="term" value="P:proteolysis"/>
    <property type="evidence" value="ECO:0007669"/>
    <property type="project" value="UniProtKB-KW"/>
</dbReference>
<dbReference type="InterPro" id="IPR037045">
    <property type="entry name" value="S8pro/Inhibitor_I9_sf"/>
</dbReference>
<dbReference type="GO" id="GO:0005576">
    <property type="term" value="C:extracellular region"/>
    <property type="evidence" value="ECO:0007669"/>
    <property type="project" value="UniProtKB-SubCell"/>
</dbReference>
<feature type="transmembrane region" description="Helical" evidence="5">
    <location>
        <begin position="21"/>
        <end position="43"/>
    </location>
</feature>
<dbReference type="InterPro" id="IPR045051">
    <property type="entry name" value="SBT"/>
</dbReference>
<feature type="domain" description="Inhibitor I9" evidence="6">
    <location>
        <begin position="64"/>
        <end position="143"/>
    </location>
</feature>
<keyword evidence="3" id="KW-0732">Signal</keyword>